<keyword evidence="3" id="KW-1185">Reference proteome</keyword>
<feature type="compositionally biased region" description="Basic residues" evidence="1">
    <location>
        <begin position="309"/>
        <end position="320"/>
    </location>
</feature>
<protein>
    <submittedName>
        <fullName evidence="2">Uncharacterized protein</fullName>
    </submittedName>
</protein>
<evidence type="ECO:0000313" key="2">
    <source>
        <dbReference type="EMBL" id="KAK7037672.1"/>
    </source>
</evidence>
<gene>
    <name evidence="2" type="ORF">VNI00_010896</name>
</gene>
<feature type="compositionally biased region" description="Polar residues" evidence="1">
    <location>
        <begin position="284"/>
        <end position="294"/>
    </location>
</feature>
<organism evidence="2 3">
    <name type="scientific">Paramarasmius palmivorus</name>
    <dbReference type="NCBI Taxonomy" id="297713"/>
    <lineage>
        <taxon>Eukaryota</taxon>
        <taxon>Fungi</taxon>
        <taxon>Dikarya</taxon>
        <taxon>Basidiomycota</taxon>
        <taxon>Agaricomycotina</taxon>
        <taxon>Agaricomycetes</taxon>
        <taxon>Agaricomycetidae</taxon>
        <taxon>Agaricales</taxon>
        <taxon>Marasmiineae</taxon>
        <taxon>Marasmiaceae</taxon>
        <taxon>Paramarasmius</taxon>
    </lineage>
</organism>
<name>A0AAW0CFT7_9AGAR</name>
<feature type="region of interest" description="Disordered" evidence="1">
    <location>
        <begin position="234"/>
        <end position="320"/>
    </location>
</feature>
<feature type="compositionally biased region" description="Polar residues" evidence="1">
    <location>
        <begin position="251"/>
        <end position="269"/>
    </location>
</feature>
<comment type="caution">
    <text evidence="2">The sequence shown here is derived from an EMBL/GenBank/DDBJ whole genome shotgun (WGS) entry which is preliminary data.</text>
</comment>
<dbReference type="AlphaFoldDB" id="A0AAW0CFT7"/>
<accession>A0AAW0CFT7</accession>
<dbReference type="EMBL" id="JAYKXP010000045">
    <property type="protein sequence ID" value="KAK7037672.1"/>
    <property type="molecule type" value="Genomic_DNA"/>
</dbReference>
<evidence type="ECO:0000256" key="1">
    <source>
        <dbReference type="SAM" id="MobiDB-lite"/>
    </source>
</evidence>
<proteinExistence type="predicted"/>
<dbReference type="Proteomes" id="UP001383192">
    <property type="component" value="Unassembled WGS sequence"/>
</dbReference>
<evidence type="ECO:0000313" key="3">
    <source>
        <dbReference type="Proteomes" id="UP001383192"/>
    </source>
</evidence>
<reference evidence="2 3" key="1">
    <citation type="submission" date="2024-01" db="EMBL/GenBank/DDBJ databases">
        <title>A draft genome for a cacao thread blight-causing isolate of Paramarasmius palmivorus.</title>
        <authorList>
            <person name="Baruah I.K."/>
            <person name="Bukari Y."/>
            <person name="Amoako-Attah I."/>
            <person name="Meinhardt L.W."/>
            <person name="Bailey B.A."/>
            <person name="Cohen S.P."/>
        </authorList>
    </citation>
    <scope>NUCLEOTIDE SEQUENCE [LARGE SCALE GENOMIC DNA]</scope>
    <source>
        <strain evidence="2 3">GH-12</strain>
    </source>
</reference>
<sequence length="320" mass="36402">MQPITFKLDVSTLDFQLCNKSLHLKNPEYDGQNVHFDALIYISPGKTITASLRYFNQGNVIFPEKGYYTVIAQVSRSVSGHFQPFNIIEDKEDEESLKETSYQIVGDIVWICTIPGEEPPTDFDPRCFVIVSGLAINISSENFDVDAHQYTWCISKSLERPSESLFPIRVHFDSNDHRWSNRKPIPTIPNQFVQVQGFLKDYTLNESHFPERFHIVVEQVPFLGRGAVTRPTVEAPAPLPARRRRLRGNFNFGSTTTHTHEVQSASQPQIREYSPLSDADSSTRKSSPAPTTQSDVRDDDDGTLENVRRNPKRQKMTGGR</sequence>